<evidence type="ECO:0000313" key="2">
    <source>
        <dbReference type="Proteomes" id="UP000507470"/>
    </source>
</evidence>
<dbReference type="SUPFAM" id="SSF48726">
    <property type="entry name" value="Immunoglobulin"/>
    <property type="match status" value="1"/>
</dbReference>
<organism evidence="1 2">
    <name type="scientific">Mytilus coruscus</name>
    <name type="common">Sea mussel</name>
    <dbReference type="NCBI Taxonomy" id="42192"/>
    <lineage>
        <taxon>Eukaryota</taxon>
        <taxon>Metazoa</taxon>
        <taxon>Spiralia</taxon>
        <taxon>Lophotrochozoa</taxon>
        <taxon>Mollusca</taxon>
        <taxon>Bivalvia</taxon>
        <taxon>Autobranchia</taxon>
        <taxon>Pteriomorphia</taxon>
        <taxon>Mytilida</taxon>
        <taxon>Mytiloidea</taxon>
        <taxon>Mytilidae</taxon>
        <taxon>Mytilinae</taxon>
        <taxon>Mytilus</taxon>
    </lineage>
</organism>
<dbReference type="EMBL" id="CACVKT020001896">
    <property type="protein sequence ID" value="CAC5373455.1"/>
    <property type="molecule type" value="Genomic_DNA"/>
</dbReference>
<dbReference type="Proteomes" id="UP000507470">
    <property type="component" value="Unassembled WGS sequence"/>
</dbReference>
<evidence type="ECO:0000313" key="1">
    <source>
        <dbReference type="EMBL" id="CAC5373455.1"/>
    </source>
</evidence>
<dbReference type="InterPro" id="IPR013783">
    <property type="entry name" value="Ig-like_fold"/>
</dbReference>
<sequence>MSFSVYWTIEDIPFTCIFGSNVTLFCNTSALGLQKATWMKQSDVIFHQGLSFYPDKYSGEEVYDGSYLIIMNATESDFNTSYTCLSDVHSYEEVLVINSSSFVCLPQNTNSSWTITGRNISVHLNLDRFFPVPNCTTKLNDDILITNQQESVYQENWFYHGTINITSHSTVDICGGNLTVVCMFGCSNSDVIATEFLQDCSVNGTSEYWFRFLGIVSVAHEEIIPFTEVVKSKKSGKKETENEAHSFKRRNKKERTQTWRQYVLNDCFNLNRKK</sequence>
<keyword evidence="2" id="KW-1185">Reference proteome</keyword>
<dbReference type="Gene3D" id="2.60.40.10">
    <property type="entry name" value="Immunoglobulins"/>
    <property type="match status" value="1"/>
</dbReference>
<reference evidence="1 2" key="1">
    <citation type="submission" date="2020-06" db="EMBL/GenBank/DDBJ databases">
        <authorList>
            <person name="Li R."/>
            <person name="Bekaert M."/>
        </authorList>
    </citation>
    <scope>NUCLEOTIDE SEQUENCE [LARGE SCALE GENOMIC DNA]</scope>
    <source>
        <strain evidence="2">wild</strain>
    </source>
</reference>
<protein>
    <recommendedName>
        <fullName evidence="3">Ig-like domain-containing protein</fullName>
    </recommendedName>
</protein>
<proteinExistence type="predicted"/>
<dbReference type="InterPro" id="IPR036179">
    <property type="entry name" value="Ig-like_dom_sf"/>
</dbReference>
<name>A0A6J8ATH1_MYTCO</name>
<evidence type="ECO:0008006" key="3">
    <source>
        <dbReference type="Google" id="ProtNLM"/>
    </source>
</evidence>
<accession>A0A6J8ATH1</accession>
<dbReference type="AlphaFoldDB" id="A0A6J8ATH1"/>
<gene>
    <name evidence="1" type="ORF">MCOR_11205</name>
</gene>
<dbReference type="OrthoDB" id="6212477at2759"/>